<protein>
    <recommendedName>
        <fullName evidence="5">Argininosuccinate lyase</fullName>
    </recommendedName>
</protein>
<keyword evidence="2" id="KW-0732">Signal</keyword>
<comment type="caution">
    <text evidence="3">The sequence shown here is derived from an EMBL/GenBank/DDBJ whole genome shotgun (WGS) entry which is preliminary data.</text>
</comment>
<feature type="chain" id="PRO_5007548726" description="Argininosuccinate lyase" evidence="2">
    <location>
        <begin position="20"/>
        <end position="115"/>
    </location>
</feature>
<evidence type="ECO:0000256" key="2">
    <source>
        <dbReference type="SAM" id="SignalP"/>
    </source>
</evidence>
<evidence type="ECO:0000313" key="4">
    <source>
        <dbReference type="Proteomes" id="UP000073923"/>
    </source>
</evidence>
<gene>
    <name evidence="3" type="ORF">NS355_15815</name>
</gene>
<name>A0A147ILB3_9SPHN</name>
<organism evidence="3 4">
    <name type="scientific">Sphingomonas yabuuchiae</name>
    <dbReference type="NCBI Taxonomy" id="172044"/>
    <lineage>
        <taxon>Bacteria</taxon>
        <taxon>Pseudomonadati</taxon>
        <taxon>Pseudomonadota</taxon>
        <taxon>Alphaproteobacteria</taxon>
        <taxon>Sphingomonadales</taxon>
        <taxon>Sphingomonadaceae</taxon>
        <taxon>Sphingomonas</taxon>
    </lineage>
</organism>
<proteinExistence type="predicted"/>
<feature type="region of interest" description="Disordered" evidence="1">
    <location>
        <begin position="64"/>
        <end position="115"/>
    </location>
</feature>
<dbReference type="PROSITE" id="PS51257">
    <property type="entry name" value="PROKAR_LIPOPROTEIN"/>
    <property type="match status" value="1"/>
</dbReference>
<sequence length="115" mass="11945">MKIATKSAMALFAAGLLLAGCSRSSEDPPVPVENDTAVVEENMTVPEETPVMTNDADAVAPVNMAADTIPPPPPERTVDQQMLDDASATGMTARVQRTPSSDAPPAEGIEPKDGQ</sequence>
<evidence type="ECO:0000313" key="3">
    <source>
        <dbReference type="EMBL" id="KTT95934.1"/>
    </source>
</evidence>
<feature type="signal peptide" evidence="2">
    <location>
        <begin position="1"/>
        <end position="19"/>
    </location>
</feature>
<dbReference type="PATRIC" id="fig|172044.3.peg.3717"/>
<accession>A0A147ILB3</accession>
<dbReference type="AlphaFoldDB" id="A0A147ILB3"/>
<evidence type="ECO:0008006" key="5">
    <source>
        <dbReference type="Google" id="ProtNLM"/>
    </source>
</evidence>
<dbReference type="EMBL" id="LDTF01000099">
    <property type="protein sequence ID" value="KTT95934.1"/>
    <property type="molecule type" value="Genomic_DNA"/>
</dbReference>
<evidence type="ECO:0000256" key="1">
    <source>
        <dbReference type="SAM" id="MobiDB-lite"/>
    </source>
</evidence>
<dbReference type="Proteomes" id="UP000073923">
    <property type="component" value="Unassembled WGS sequence"/>
</dbReference>
<reference evidence="3 4" key="1">
    <citation type="journal article" date="2016" name="Front. Microbiol.">
        <title>Genomic Resource of Rice Seed Associated Bacteria.</title>
        <authorList>
            <person name="Midha S."/>
            <person name="Bansal K."/>
            <person name="Sharma S."/>
            <person name="Kumar N."/>
            <person name="Patil P.P."/>
            <person name="Chaudhry V."/>
            <person name="Patil P.B."/>
        </authorList>
    </citation>
    <scope>NUCLEOTIDE SEQUENCE [LARGE SCALE GENOMIC DNA]</scope>
    <source>
        <strain evidence="3 4">NS355</strain>
    </source>
</reference>